<accession>A0ABN8J3I2</accession>
<gene>
    <name evidence="2" type="ORF">IPOD504_LOCUS15537</name>
</gene>
<feature type="non-terminal residue" evidence="2">
    <location>
        <position position="1"/>
    </location>
</feature>
<feature type="region of interest" description="Disordered" evidence="1">
    <location>
        <begin position="1"/>
        <end position="26"/>
    </location>
</feature>
<protein>
    <submittedName>
        <fullName evidence="2">Uncharacterized protein</fullName>
    </submittedName>
</protein>
<keyword evidence="3" id="KW-1185">Reference proteome</keyword>
<evidence type="ECO:0000313" key="3">
    <source>
        <dbReference type="Proteomes" id="UP000837857"/>
    </source>
</evidence>
<dbReference type="Proteomes" id="UP000837857">
    <property type="component" value="Chromosome 7"/>
</dbReference>
<organism evidence="2 3">
    <name type="scientific">Iphiclides podalirius</name>
    <name type="common">scarce swallowtail</name>
    <dbReference type="NCBI Taxonomy" id="110791"/>
    <lineage>
        <taxon>Eukaryota</taxon>
        <taxon>Metazoa</taxon>
        <taxon>Ecdysozoa</taxon>
        <taxon>Arthropoda</taxon>
        <taxon>Hexapoda</taxon>
        <taxon>Insecta</taxon>
        <taxon>Pterygota</taxon>
        <taxon>Neoptera</taxon>
        <taxon>Endopterygota</taxon>
        <taxon>Lepidoptera</taxon>
        <taxon>Glossata</taxon>
        <taxon>Ditrysia</taxon>
        <taxon>Papilionoidea</taxon>
        <taxon>Papilionidae</taxon>
        <taxon>Papilioninae</taxon>
        <taxon>Iphiclides</taxon>
    </lineage>
</organism>
<name>A0ABN8J3I2_9NEOP</name>
<reference evidence="2" key="1">
    <citation type="submission" date="2022-03" db="EMBL/GenBank/DDBJ databases">
        <authorList>
            <person name="Martin H S."/>
        </authorList>
    </citation>
    <scope>NUCLEOTIDE SEQUENCE</scope>
</reference>
<sequence length="120" mass="12594">MSSAVDEMARYPSRGHKNPLSPIPCACDPTRPPPRGVALIGASRAHCDRGNELAAKHARDFGPGFGDAAFDVAALISDKFIDRPHRDLYARDASGRALAAASADDIPTVLGEKGLVVCAN</sequence>
<dbReference type="EMBL" id="OW152819">
    <property type="protein sequence ID" value="CAH2073223.1"/>
    <property type="molecule type" value="Genomic_DNA"/>
</dbReference>
<evidence type="ECO:0000313" key="2">
    <source>
        <dbReference type="EMBL" id="CAH2073223.1"/>
    </source>
</evidence>
<evidence type="ECO:0000256" key="1">
    <source>
        <dbReference type="SAM" id="MobiDB-lite"/>
    </source>
</evidence>
<proteinExistence type="predicted"/>